<protein>
    <submittedName>
        <fullName evidence="1">Uncharacterized protein</fullName>
    </submittedName>
</protein>
<dbReference type="EMBL" id="BARS01016299">
    <property type="protein sequence ID" value="GAF86399.1"/>
    <property type="molecule type" value="Genomic_DNA"/>
</dbReference>
<accession>X0SZK2</accession>
<comment type="caution">
    <text evidence="1">The sequence shown here is derived from an EMBL/GenBank/DDBJ whole genome shotgun (WGS) entry which is preliminary data.</text>
</comment>
<proteinExistence type="predicted"/>
<reference evidence="1" key="1">
    <citation type="journal article" date="2014" name="Front. Microbiol.">
        <title>High frequency of phylogenetically diverse reductive dehalogenase-homologous genes in deep subseafloor sedimentary metagenomes.</title>
        <authorList>
            <person name="Kawai M."/>
            <person name="Futagami T."/>
            <person name="Toyoda A."/>
            <person name="Takaki Y."/>
            <person name="Nishi S."/>
            <person name="Hori S."/>
            <person name="Arai W."/>
            <person name="Tsubouchi T."/>
            <person name="Morono Y."/>
            <person name="Uchiyama I."/>
            <person name="Ito T."/>
            <person name="Fujiyama A."/>
            <person name="Inagaki F."/>
            <person name="Takami H."/>
        </authorList>
    </citation>
    <scope>NUCLEOTIDE SEQUENCE</scope>
    <source>
        <strain evidence="1">Expedition CK06-06</strain>
    </source>
</reference>
<dbReference type="AlphaFoldDB" id="X0SZK2"/>
<feature type="non-terminal residue" evidence="1">
    <location>
        <position position="1"/>
    </location>
</feature>
<sequence>FWDNLGRHIWNNSMPVNYTPPGPSDFDYATLWNNSTSELDYFIAMCLKGYYTKESIEDMLGDEGNYNDGERAKSQAFKAAVITDIEAYLDYYRVNGLDSNLDNFMGDTFDGGPYGSLYAYLNSQSIQTVTLSEGDVDALIAYLESVDLHFGRSAYDSLIALLGKDPDPATAAADRLAIAKAVIILEVLLGLLNPYRQQKTSLIISMYTLSLIAGAEGVTVGGYDLLKGDTTFETAMAWLKWILQNKVNSYGIIIYTEDGHFVTVIGVDATVIDPETLEEVG</sequence>
<evidence type="ECO:0000313" key="1">
    <source>
        <dbReference type="EMBL" id="GAF86399.1"/>
    </source>
</evidence>
<name>X0SZK2_9ZZZZ</name>
<feature type="non-terminal residue" evidence="1">
    <location>
        <position position="281"/>
    </location>
</feature>
<gene>
    <name evidence="1" type="ORF">S01H1_26847</name>
</gene>
<organism evidence="1">
    <name type="scientific">marine sediment metagenome</name>
    <dbReference type="NCBI Taxonomy" id="412755"/>
    <lineage>
        <taxon>unclassified sequences</taxon>
        <taxon>metagenomes</taxon>
        <taxon>ecological metagenomes</taxon>
    </lineage>
</organism>